<accession>A0A813HHN1</accession>
<comment type="caution">
    <text evidence="1">The sequence shown here is derived from an EMBL/GenBank/DDBJ whole genome shotgun (WGS) entry which is preliminary data.</text>
</comment>
<proteinExistence type="predicted"/>
<dbReference type="EMBL" id="CAJNNV010031593">
    <property type="protein sequence ID" value="CAE8637005.1"/>
    <property type="molecule type" value="Genomic_DNA"/>
</dbReference>
<reference evidence="1" key="1">
    <citation type="submission" date="2021-02" db="EMBL/GenBank/DDBJ databases">
        <authorList>
            <person name="Dougan E. K."/>
            <person name="Rhodes N."/>
            <person name="Thang M."/>
            <person name="Chan C."/>
        </authorList>
    </citation>
    <scope>NUCLEOTIDE SEQUENCE</scope>
</reference>
<keyword evidence="2" id="KW-1185">Reference proteome</keyword>
<sequence length="112" mass="12306">MSGPAVKQAHVKFLKLDAVIVDQNQQEIARVALCLGMPAPCYPPGTMLGLDEHSIGGRFVEAGSEMCVKKVNPNGSCSLQPAKEDEFDFDTSPLDFDLKCDNHIYLNRCSYE</sequence>
<organism evidence="1 2">
    <name type="scientific">Polarella glacialis</name>
    <name type="common">Dinoflagellate</name>
    <dbReference type="NCBI Taxonomy" id="89957"/>
    <lineage>
        <taxon>Eukaryota</taxon>
        <taxon>Sar</taxon>
        <taxon>Alveolata</taxon>
        <taxon>Dinophyceae</taxon>
        <taxon>Suessiales</taxon>
        <taxon>Suessiaceae</taxon>
        <taxon>Polarella</taxon>
    </lineage>
</organism>
<evidence type="ECO:0000313" key="1">
    <source>
        <dbReference type="EMBL" id="CAE8637005.1"/>
    </source>
</evidence>
<dbReference type="AlphaFoldDB" id="A0A813HHN1"/>
<evidence type="ECO:0000313" key="2">
    <source>
        <dbReference type="Proteomes" id="UP000654075"/>
    </source>
</evidence>
<protein>
    <submittedName>
        <fullName evidence="1">Uncharacterized protein</fullName>
    </submittedName>
</protein>
<gene>
    <name evidence="1" type="ORF">PGLA1383_LOCUS52407</name>
</gene>
<dbReference type="Proteomes" id="UP000654075">
    <property type="component" value="Unassembled WGS sequence"/>
</dbReference>
<feature type="non-terminal residue" evidence="1">
    <location>
        <position position="112"/>
    </location>
</feature>
<name>A0A813HHN1_POLGL</name>
<dbReference type="OrthoDB" id="10682385at2759"/>